<dbReference type="VEuPathDB" id="FungiDB:FPRO_08816"/>
<comment type="caution">
    <text evidence="7">The sequence shown here is derived from an EMBL/GenBank/DDBJ whole genome shotgun (WGS) entry which is preliminary data.</text>
</comment>
<dbReference type="Gene3D" id="3.40.640.10">
    <property type="entry name" value="Type I PLP-dependent aspartate aminotransferase-like (Major domain)"/>
    <property type="match status" value="1"/>
</dbReference>
<protein>
    <submittedName>
        <fullName evidence="7">Related to 1-aminocyclopropane-1-carboxylate synthase 1</fullName>
    </submittedName>
</protein>
<dbReference type="InterPro" id="IPR004839">
    <property type="entry name" value="Aminotransferase_I/II_large"/>
</dbReference>
<sequence>MTLTEILSPHMRDIVAAVLPTVSSNLSDRSSDKIDLATAENWLIRPELQRLCTEAIQNHLTADHLSYSKGFGGDALLLASAADFFNTYFKPLNPVLSEHIVATPGATLCLDSLLFSICDEGDIVLVPAPYWNGFDFHFRLRAKITIVPVITKYEIPTDGCNYEILQGSLASSLNEAYESVSDKSRVRALIVTNPHNPFAQCYHETDLREAIVFCQTHGLHYISDELYAMSDLQRKHGYDGNRGVPFTSALRLTHESPELAQKLTTLSPSKIHIIWSLSKDFGSSGLRLGFLISQNPSCKALLASVYLLSTIHTSCLSSIAATYLLKSKELPILIEKAATRLEEAHKTAITRFRKWGSPFIYPHAGPYVTVKLLKQASNLEEEDEGLEKLKQAGIVVSRLRGFAGWKEVSENLNHFGWVRMTVAVPMERLLDALDRIADALKYEEKEDRI</sequence>
<evidence type="ECO:0000256" key="2">
    <source>
        <dbReference type="ARBA" id="ARBA00007441"/>
    </source>
</evidence>
<dbReference type="InterPro" id="IPR015421">
    <property type="entry name" value="PyrdxlP-dep_Trfase_major"/>
</dbReference>
<dbReference type="CDD" id="cd00609">
    <property type="entry name" value="AAT_like"/>
    <property type="match status" value="1"/>
</dbReference>
<evidence type="ECO:0000313" key="7">
    <source>
        <dbReference type="EMBL" id="CZR49443.1"/>
    </source>
</evidence>
<evidence type="ECO:0000256" key="1">
    <source>
        <dbReference type="ARBA" id="ARBA00001933"/>
    </source>
</evidence>
<organism evidence="7 8">
    <name type="scientific">Fusarium proliferatum (strain ET1)</name>
    <name type="common">Orchid endophyte fungus</name>
    <dbReference type="NCBI Taxonomy" id="1227346"/>
    <lineage>
        <taxon>Eukaryota</taxon>
        <taxon>Fungi</taxon>
        <taxon>Dikarya</taxon>
        <taxon>Ascomycota</taxon>
        <taxon>Pezizomycotina</taxon>
        <taxon>Sordariomycetes</taxon>
        <taxon>Hypocreomycetidae</taxon>
        <taxon>Hypocreales</taxon>
        <taxon>Nectriaceae</taxon>
        <taxon>Fusarium</taxon>
        <taxon>Fusarium fujikuroi species complex</taxon>
    </lineage>
</organism>
<keyword evidence="4" id="KW-0808">Transferase</keyword>
<evidence type="ECO:0000256" key="3">
    <source>
        <dbReference type="ARBA" id="ARBA00022576"/>
    </source>
</evidence>
<feature type="domain" description="Aminotransferase class I/classII large" evidence="6">
    <location>
        <begin position="51"/>
        <end position="436"/>
    </location>
</feature>
<evidence type="ECO:0000313" key="8">
    <source>
        <dbReference type="Proteomes" id="UP000183971"/>
    </source>
</evidence>
<gene>
    <name evidence="7" type="ORF">FPRO_08816</name>
</gene>
<keyword evidence="8" id="KW-1185">Reference proteome</keyword>
<dbReference type="EMBL" id="FJOF01000016">
    <property type="protein sequence ID" value="CZR49443.1"/>
    <property type="molecule type" value="Genomic_DNA"/>
</dbReference>
<evidence type="ECO:0000256" key="5">
    <source>
        <dbReference type="ARBA" id="ARBA00022898"/>
    </source>
</evidence>
<proteinExistence type="inferred from homology"/>
<dbReference type="Proteomes" id="UP000183971">
    <property type="component" value="Unassembled WGS sequence"/>
</dbReference>
<dbReference type="GO" id="GO:0008483">
    <property type="term" value="F:transaminase activity"/>
    <property type="evidence" value="ECO:0007669"/>
    <property type="project" value="UniProtKB-KW"/>
</dbReference>
<dbReference type="GO" id="GO:0030170">
    <property type="term" value="F:pyridoxal phosphate binding"/>
    <property type="evidence" value="ECO:0007669"/>
    <property type="project" value="InterPro"/>
</dbReference>
<dbReference type="GeneID" id="42053692"/>
<dbReference type="InterPro" id="IPR015422">
    <property type="entry name" value="PyrdxlP-dep_Trfase_small"/>
</dbReference>
<dbReference type="Pfam" id="PF00155">
    <property type="entry name" value="Aminotran_1_2"/>
    <property type="match status" value="1"/>
</dbReference>
<dbReference type="InterPro" id="IPR015424">
    <property type="entry name" value="PyrdxlP-dep_Trfase"/>
</dbReference>
<dbReference type="PANTHER" id="PTHR43795:SF32">
    <property type="entry name" value="AMINOTRANSFERASE GLII-RELATED"/>
    <property type="match status" value="1"/>
</dbReference>
<name>A0A1L7WA10_FUSPR</name>
<evidence type="ECO:0000259" key="6">
    <source>
        <dbReference type="Pfam" id="PF00155"/>
    </source>
</evidence>
<dbReference type="Gene3D" id="3.90.1150.10">
    <property type="entry name" value="Aspartate Aminotransferase, domain 1"/>
    <property type="match status" value="1"/>
</dbReference>
<keyword evidence="3" id="KW-0032">Aminotransferase</keyword>
<reference evidence="8" key="1">
    <citation type="journal article" date="2016" name="Genome Biol. Evol.">
        <title>Comparative 'omics' of the Fusarium fujikuroi species complex highlights differences in genetic potential and metabolite synthesis.</title>
        <authorList>
            <person name="Niehaus E.-M."/>
            <person name="Muensterkoetter M."/>
            <person name="Proctor R.H."/>
            <person name="Brown D.W."/>
            <person name="Sharon A."/>
            <person name="Idan Y."/>
            <person name="Oren-Young L."/>
            <person name="Sieber C.M."/>
            <person name="Novak O."/>
            <person name="Pencik A."/>
            <person name="Tarkowska D."/>
            <person name="Hromadova K."/>
            <person name="Freeman S."/>
            <person name="Maymon M."/>
            <person name="Elazar M."/>
            <person name="Youssef S.A."/>
            <person name="El-Shabrawy E.S.M."/>
            <person name="Shalaby A.B.A."/>
            <person name="Houterman P."/>
            <person name="Brock N.L."/>
            <person name="Burkhardt I."/>
            <person name="Tsavkelova E.A."/>
            <person name="Dickschat J.S."/>
            <person name="Galuszka P."/>
            <person name="Gueldener U."/>
            <person name="Tudzynski B."/>
        </authorList>
    </citation>
    <scope>NUCLEOTIDE SEQUENCE [LARGE SCALE GENOMIC DNA]</scope>
    <source>
        <strain evidence="8">ET1</strain>
    </source>
</reference>
<keyword evidence="5" id="KW-0663">Pyridoxal phosphate</keyword>
<dbReference type="AlphaFoldDB" id="A0A1L7WA10"/>
<dbReference type="InterPro" id="IPR050478">
    <property type="entry name" value="Ethylene_sulfur-biosynth"/>
</dbReference>
<comment type="similarity">
    <text evidence="2">Belongs to the class-I pyridoxal-phosphate-dependent aminotransferase family.</text>
</comment>
<dbReference type="GO" id="GO:0006520">
    <property type="term" value="P:amino acid metabolic process"/>
    <property type="evidence" value="ECO:0007669"/>
    <property type="project" value="TreeGrafter"/>
</dbReference>
<evidence type="ECO:0000256" key="4">
    <source>
        <dbReference type="ARBA" id="ARBA00022679"/>
    </source>
</evidence>
<dbReference type="RefSeq" id="XP_031089945.1">
    <property type="nucleotide sequence ID" value="XM_031224713.1"/>
</dbReference>
<dbReference type="SUPFAM" id="SSF53383">
    <property type="entry name" value="PLP-dependent transferases"/>
    <property type="match status" value="1"/>
</dbReference>
<accession>A0A1L7WA10</accession>
<dbReference type="PANTHER" id="PTHR43795">
    <property type="entry name" value="BIFUNCTIONAL ASPARTATE AMINOTRANSFERASE AND GLUTAMATE/ASPARTATE-PREPHENATE AMINOTRANSFERASE-RELATED"/>
    <property type="match status" value="1"/>
</dbReference>
<comment type="cofactor">
    <cofactor evidence="1">
        <name>pyridoxal 5'-phosphate</name>
        <dbReference type="ChEBI" id="CHEBI:597326"/>
    </cofactor>
</comment>